<dbReference type="OrthoDB" id="429145at2759"/>
<keyword evidence="9" id="KW-1185">Reference proteome</keyword>
<proteinExistence type="evidence at transcript level"/>
<evidence type="ECO:0000256" key="3">
    <source>
        <dbReference type="ARBA" id="ARBA00022723"/>
    </source>
</evidence>
<evidence type="ECO:0000313" key="10">
    <source>
        <dbReference type="RefSeq" id="XP_002735859.1"/>
    </source>
</evidence>
<dbReference type="InterPro" id="IPR023561">
    <property type="entry name" value="Carbonic_anhydrase_a-class"/>
</dbReference>
<reference evidence="8" key="1">
    <citation type="journal article" date="2008" name="Biol. Bull.">
        <title>cDNA sequences for transcription factors and signaling proteins of the hemichordate Saccoglossus kowalevskii: efficacy of the expressed sequence tag (EST) approach for evolutionary and developmental studies of a new organism.</title>
        <authorList>
            <person name="Freeman R.M. Jr."/>
            <person name="Wu M."/>
            <person name="Cordonnier-Pratt M.M."/>
            <person name="Pratt L.H."/>
            <person name="Gruber C.E."/>
            <person name="Smith M."/>
            <person name="Lander E.S."/>
            <person name="Stange-Thomann N."/>
            <person name="Lowe C.J."/>
            <person name="Gerhart J."/>
            <person name="Kirschner M."/>
        </authorList>
    </citation>
    <scope>NUCLEOTIDE SEQUENCE</scope>
</reference>
<sequence>MNAGAVVLLAFISHSLMVPVLSSGSDWGYEDANGPTTWPTAFPACAGESQSPINIVETESSDMGTFELTGFSNSPPTDSTMTLKNTGHGVQVDLVGDYLINGACLPSEYRAIQFHFHWGSTNDKGSEHRVNGDMYSVEMHIVSFDHINFATVADALEDAQGVAVLSTLIEVGVENNTAFDNIFDYLDEVVYPDETYSYSDTFPILAMMPSDLTTYYRYQGSLTTPQCNQAVIWSIFQSPVQISQEQLDQFRTLKFNAMGEADNPMVDNFRPPQPLNDRVVYINDLSASPCEESSAAMVYARSGVIIAAMAIVNAFIKF</sequence>
<dbReference type="Proteomes" id="UP000694865">
    <property type="component" value="Unplaced"/>
</dbReference>
<reference evidence="10" key="3">
    <citation type="submission" date="2025-05" db="UniProtKB">
        <authorList>
            <consortium name="RefSeq"/>
        </authorList>
    </citation>
    <scope>IDENTIFICATION</scope>
    <source>
        <tissue evidence="10">Testes</tissue>
    </source>
</reference>
<evidence type="ECO:0000313" key="8">
    <source>
        <dbReference type="EMBL" id="APU50794.1"/>
    </source>
</evidence>
<dbReference type="PROSITE" id="PS51144">
    <property type="entry name" value="ALPHA_CA_2"/>
    <property type="match status" value="1"/>
</dbReference>
<dbReference type="EC" id="4.2.1.1" evidence="2 6"/>
<feature type="chain" id="PRO_5025088698" description="Carbonic anhydrase" evidence="6">
    <location>
        <begin position="23"/>
        <end position="318"/>
    </location>
</feature>
<keyword evidence="6" id="KW-0456">Lyase</keyword>
<feature type="signal peptide" evidence="6">
    <location>
        <begin position="1"/>
        <end position="22"/>
    </location>
</feature>
<dbReference type="GeneID" id="100376928"/>
<dbReference type="GO" id="GO:0004089">
    <property type="term" value="F:carbonate dehydratase activity"/>
    <property type="evidence" value="ECO:0007669"/>
    <property type="project" value="UniProtKB-UniRule"/>
</dbReference>
<comment type="similarity">
    <text evidence="1 6">Belongs to the alpha-carbonic anhydrase family.</text>
</comment>
<evidence type="ECO:0000256" key="6">
    <source>
        <dbReference type="RuleBase" id="RU367011"/>
    </source>
</evidence>
<name>A0A1L7H7H1_SACKO</name>
<evidence type="ECO:0000313" key="9">
    <source>
        <dbReference type="Proteomes" id="UP000694865"/>
    </source>
</evidence>
<dbReference type="InterPro" id="IPR001148">
    <property type="entry name" value="CA_dom"/>
</dbReference>
<dbReference type="KEGG" id="sko:100376928"/>
<keyword evidence="5" id="KW-0325">Glycoprotein</keyword>
<gene>
    <name evidence="10" type="primary">LOC100376928</name>
    <name evidence="8" type="ORF">Sakowv30043512mg</name>
</gene>
<dbReference type="EMBL" id="KX125098">
    <property type="protein sequence ID" value="APU50794.1"/>
    <property type="molecule type" value="mRNA"/>
</dbReference>
<keyword evidence="4 6" id="KW-0862">Zinc</keyword>
<evidence type="ECO:0000259" key="7">
    <source>
        <dbReference type="PROSITE" id="PS51144"/>
    </source>
</evidence>
<dbReference type="SUPFAM" id="SSF51069">
    <property type="entry name" value="Carbonic anhydrase"/>
    <property type="match status" value="1"/>
</dbReference>
<dbReference type="PANTHER" id="PTHR18952:SF278">
    <property type="entry name" value="CARBONIC ANHYDRASE"/>
    <property type="match status" value="1"/>
</dbReference>
<comment type="cofactor">
    <cofactor evidence="6">
        <name>Zn(2+)</name>
        <dbReference type="ChEBI" id="CHEBI:29105"/>
    </cofactor>
</comment>
<dbReference type="GO" id="GO:0008270">
    <property type="term" value="F:zinc ion binding"/>
    <property type="evidence" value="ECO:0007669"/>
    <property type="project" value="UniProtKB-UniRule"/>
</dbReference>
<feature type="domain" description="Alpha-carbonic anhydrase" evidence="7">
    <location>
        <begin position="25"/>
        <end position="284"/>
    </location>
</feature>
<dbReference type="GO" id="GO:0005886">
    <property type="term" value="C:plasma membrane"/>
    <property type="evidence" value="ECO:0007669"/>
    <property type="project" value="TreeGrafter"/>
</dbReference>
<accession>A0A1L7H7H1</accession>
<dbReference type="FunFam" id="3.10.200.10:FF:000003">
    <property type="entry name" value="Carbonic anhydrase 12"/>
    <property type="match status" value="1"/>
</dbReference>
<evidence type="ECO:0000256" key="2">
    <source>
        <dbReference type="ARBA" id="ARBA00012925"/>
    </source>
</evidence>
<evidence type="ECO:0000256" key="4">
    <source>
        <dbReference type="ARBA" id="ARBA00022833"/>
    </source>
</evidence>
<comment type="function">
    <text evidence="6">Reversible hydration of carbon dioxide.</text>
</comment>
<dbReference type="Pfam" id="PF00194">
    <property type="entry name" value="Carb_anhydrase"/>
    <property type="match status" value="1"/>
</dbReference>
<dbReference type="InterPro" id="IPR018338">
    <property type="entry name" value="Carbonic_anhydrase_a-class_CS"/>
</dbReference>
<comment type="catalytic activity">
    <reaction evidence="6">
        <text>hydrogencarbonate + H(+) = CO2 + H2O</text>
        <dbReference type="Rhea" id="RHEA:10748"/>
        <dbReference type="ChEBI" id="CHEBI:15377"/>
        <dbReference type="ChEBI" id="CHEBI:15378"/>
        <dbReference type="ChEBI" id="CHEBI:16526"/>
        <dbReference type="ChEBI" id="CHEBI:17544"/>
        <dbReference type="EC" id="4.2.1.1"/>
    </reaction>
</comment>
<evidence type="ECO:0000256" key="5">
    <source>
        <dbReference type="ARBA" id="ARBA00023180"/>
    </source>
</evidence>
<dbReference type="PROSITE" id="PS00162">
    <property type="entry name" value="ALPHA_CA_1"/>
    <property type="match status" value="1"/>
</dbReference>
<keyword evidence="3 6" id="KW-0479">Metal-binding</keyword>
<dbReference type="Gene3D" id="3.10.200.10">
    <property type="entry name" value="Alpha carbonic anhydrase"/>
    <property type="match status" value="1"/>
</dbReference>
<protein>
    <recommendedName>
        <fullName evidence="2 6">Carbonic anhydrase</fullName>
        <ecNumber evidence="2 6">4.2.1.1</ecNumber>
    </recommendedName>
</protein>
<dbReference type="AlphaFoldDB" id="A0A1L7H7H1"/>
<dbReference type="PANTHER" id="PTHR18952">
    <property type="entry name" value="CARBONIC ANHYDRASE"/>
    <property type="match status" value="1"/>
</dbReference>
<dbReference type="SMART" id="SM01057">
    <property type="entry name" value="Carb_anhydrase"/>
    <property type="match status" value="1"/>
</dbReference>
<reference evidence="8" key="2">
    <citation type="submission" date="2016-04" db="EMBL/GenBank/DDBJ databases">
        <authorList>
            <person name="Evans L.H."/>
            <person name="Alamgir A."/>
            <person name="Owens N."/>
            <person name="Weber N.D."/>
            <person name="Virtaneva K."/>
            <person name="Barbian K."/>
            <person name="Babar A."/>
            <person name="Rosenke K."/>
        </authorList>
    </citation>
    <scope>NUCLEOTIDE SEQUENCE</scope>
</reference>
<organism evidence="8">
    <name type="scientific">Saccoglossus kowalevskii</name>
    <name type="common">Acorn worm</name>
    <dbReference type="NCBI Taxonomy" id="10224"/>
    <lineage>
        <taxon>Eukaryota</taxon>
        <taxon>Metazoa</taxon>
        <taxon>Hemichordata</taxon>
        <taxon>Enteropneusta</taxon>
        <taxon>Harrimaniidae</taxon>
        <taxon>Saccoglossus</taxon>
    </lineage>
</organism>
<keyword evidence="6" id="KW-0732">Signal</keyword>
<dbReference type="InterPro" id="IPR036398">
    <property type="entry name" value="CA_dom_sf"/>
</dbReference>
<dbReference type="RefSeq" id="XP_002735859.1">
    <property type="nucleotide sequence ID" value="XM_002735813.2"/>
</dbReference>
<evidence type="ECO:0000256" key="1">
    <source>
        <dbReference type="ARBA" id="ARBA00010718"/>
    </source>
</evidence>